<organism evidence="2 3">
    <name type="scientific">Remersonia thermophila</name>
    <dbReference type="NCBI Taxonomy" id="72144"/>
    <lineage>
        <taxon>Eukaryota</taxon>
        <taxon>Fungi</taxon>
        <taxon>Dikarya</taxon>
        <taxon>Ascomycota</taxon>
        <taxon>Pezizomycotina</taxon>
        <taxon>Sordariomycetes</taxon>
        <taxon>Sordariomycetidae</taxon>
        <taxon>Sordariales</taxon>
        <taxon>Sordariales incertae sedis</taxon>
        <taxon>Remersonia</taxon>
    </lineage>
</organism>
<dbReference type="RefSeq" id="XP_070866137.1">
    <property type="nucleotide sequence ID" value="XM_071011203.1"/>
</dbReference>
<feature type="compositionally biased region" description="Polar residues" evidence="1">
    <location>
        <begin position="98"/>
        <end position="111"/>
    </location>
</feature>
<dbReference type="GeneID" id="98125847"/>
<feature type="region of interest" description="Disordered" evidence="1">
    <location>
        <begin position="92"/>
        <end position="153"/>
    </location>
</feature>
<name>A0ABR4DAQ1_9PEZI</name>
<reference evidence="2 3" key="1">
    <citation type="journal article" date="2024" name="Commun. Biol.">
        <title>Comparative genomic analysis of thermophilic fungi reveals convergent evolutionary adaptations and gene losses.</title>
        <authorList>
            <person name="Steindorff A.S."/>
            <person name="Aguilar-Pontes M.V."/>
            <person name="Robinson A.J."/>
            <person name="Andreopoulos B."/>
            <person name="LaButti K."/>
            <person name="Kuo A."/>
            <person name="Mondo S."/>
            <person name="Riley R."/>
            <person name="Otillar R."/>
            <person name="Haridas S."/>
            <person name="Lipzen A."/>
            <person name="Grimwood J."/>
            <person name="Schmutz J."/>
            <person name="Clum A."/>
            <person name="Reid I.D."/>
            <person name="Moisan M.C."/>
            <person name="Butler G."/>
            <person name="Nguyen T.T.M."/>
            <person name="Dewar K."/>
            <person name="Conant G."/>
            <person name="Drula E."/>
            <person name="Henrissat B."/>
            <person name="Hansel C."/>
            <person name="Singer S."/>
            <person name="Hutchinson M.I."/>
            <person name="de Vries R.P."/>
            <person name="Natvig D.O."/>
            <person name="Powell A.J."/>
            <person name="Tsang A."/>
            <person name="Grigoriev I.V."/>
        </authorList>
    </citation>
    <scope>NUCLEOTIDE SEQUENCE [LARGE SCALE GENOMIC DNA]</scope>
    <source>
        <strain evidence="2 3">ATCC 22073</strain>
    </source>
</reference>
<dbReference type="EMBL" id="JAZGUE010000004">
    <property type="protein sequence ID" value="KAL2267410.1"/>
    <property type="molecule type" value="Genomic_DNA"/>
</dbReference>
<feature type="region of interest" description="Disordered" evidence="1">
    <location>
        <begin position="176"/>
        <end position="200"/>
    </location>
</feature>
<feature type="compositionally biased region" description="Basic and acidic residues" evidence="1">
    <location>
        <begin position="139"/>
        <end position="149"/>
    </location>
</feature>
<keyword evidence="3" id="KW-1185">Reference proteome</keyword>
<comment type="caution">
    <text evidence="2">The sequence shown here is derived from an EMBL/GenBank/DDBJ whole genome shotgun (WGS) entry which is preliminary data.</text>
</comment>
<protein>
    <submittedName>
        <fullName evidence="2">Uncharacterized protein</fullName>
    </submittedName>
</protein>
<dbReference type="Proteomes" id="UP001600064">
    <property type="component" value="Unassembled WGS sequence"/>
</dbReference>
<evidence type="ECO:0000313" key="2">
    <source>
        <dbReference type="EMBL" id="KAL2267410.1"/>
    </source>
</evidence>
<accession>A0ABR4DAQ1</accession>
<evidence type="ECO:0000256" key="1">
    <source>
        <dbReference type="SAM" id="MobiDB-lite"/>
    </source>
</evidence>
<sequence>MHHLLVPSGRRELRQVPGILPADKRYGCTGPADGANHPRRDCVLVPGTAASLHASPLLLGSVSKYPDHCSPRPTLFLFLDLVIRQVASAALPRATPPSGRQVSTRQRTGGNLPQHHKSHHDLETQRPSETFAGPPGERVPCRNEKRPGDHGPALLASERATLTFGAPLAHHAFRSGRRRCDPVGQPSAPETLRCPSCGHG</sequence>
<evidence type="ECO:0000313" key="3">
    <source>
        <dbReference type="Proteomes" id="UP001600064"/>
    </source>
</evidence>
<proteinExistence type="predicted"/>
<gene>
    <name evidence="2" type="ORF">VTJ83DRAFT_4687</name>
</gene>